<reference evidence="8" key="3">
    <citation type="submission" date="2025-09" db="UniProtKB">
        <authorList>
            <consortium name="Ensembl"/>
        </authorList>
    </citation>
    <scope>IDENTIFICATION</scope>
</reference>
<feature type="compositionally biased region" description="Basic and acidic residues" evidence="7">
    <location>
        <begin position="410"/>
        <end position="420"/>
    </location>
</feature>
<dbReference type="InterPro" id="IPR037789">
    <property type="entry name" value="FIP_classI"/>
</dbReference>
<dbReference type="PROSITE" id="PS50004">
    <property type="entry name" value="C2"/>
    <property type="match status" value="1"/>
</dbReference>
<dbReference type="SMART" id="SM00239">
    <property type="entry name" value="C2"/>
    <property type="match status" value="1"/>
</dbReference>
<evidence type="ECO:0000256" key="6">
    <source>
        <dbReference type="SAM" id="Coils"/>
    </source>
</evidence>
<evidence type="ECO:0000256" key="7">
    <source>
        <dbReference type="SAM" id="MobiDB-lite"/>
    </source>
</evidence>
<dbReference type="GO" id="GO:0055037">
    <property type="term" value="C:recycling endosome"/>
    <property type="evidence" value="ECO:0007669"/>
    <property type="project" value="UniProtKB-SubCell"/>
</dbReference>
<accession>A0A8V5GAU5</accession>
<evidence type="ECO:0000256" key="3">
    <source>
        <dbReference type="ARBA" id="ARBA00022553"/>
    </source>
</evidence>
<dbReference type="GO" id="GO:0005769">
    <property type="term" value="C:early endosome"/>
    <property type="evidence" value="ECO:0007669"/>
    <property type="project" value="TreeGrafter"/>
</dbReference>
<keyword evidence="3" id="KW-0597">Phosphoprotein</keyword>
<name>A0A8V5GAU5_MELUD</name>
<dbReference type="Ensembl" id="ENSMUNT00000035673.1">
    <property type="protein sequence ID" value="ENSMUNP00000026376.1"/>
    <property type="gene ID" value="ENSMUNG00000006103.2"/>
</dbReference>
<feature type="coiled-coil region" evidence="6">
    <location>
        <begin position="581"/>
        <end position="615"/>
    </location>
</feature>
<evidence type="ECO:0000256" key="1">
    <source>
        <dbReference type="ARBA" id="ARBA00004172"/>
    </source>
</evidence>
<feature type="region of interest" description="Disordered" evidence="7">
    <location>
        <begin position="325"/>
        <end position="364"/>
    </location>
</feature>
<dbReference type="Gene3D" id="1.20.5.2440">
    <property type="match status" value="1"/>
</dbReference>
<dbReference type="Pfam" id="PF09457">
    <property type="entry name" value="RBD-FIP"/>
    <property type="match status" value="1"/>
</dbReference>
<dbReference type="PANTHER" id="PTHR15746:SF14">
    <property type="entry name" value="RAB11 FAMILY-INTERACTING PROTEIN 5"/>
    <property type="match status" value="1"/>
</dbReference>
<dbReference type="SUPFAM" id="SSF49562">
    <property type="entry name" value="C2 domain (Calcium/lipid-binding domain, CaLB)"/>
    <property type="match status" value="1"/>
</dbReference>
<dbReference type="GO" id="GO:0005739">
    <property type="term" value="C:mitochondrion"/>
    <property type="evidence" value="ECO:0007669"/>
    <property type="project" value="TreeGrafter"/>
</dbReference>
<gene>
    <name evidence="8" type="primary">LOC101879621</name>
</gene>
<dbReference type="GO" id="GO:0031267">
    <property type="term" value="F:small GTPase binding"/>
    <property type="evidence" value="ECO:0007669"/>
    <property type="project" value="InterPro"/>
</dbReference>
<dbReference type="GO" id="GO:0045055">
    <property type="term" value="P:regulated exocytosis"/>
    <property type="evidence" value="ECO:0007669"/>
    <property type="project" value="TreeGrafter"/>
</dbReference>
<sequence length="634" mass="69347">MALLRAAALPAEGSPAWLPTHVQVTVVRARGLRCKSGGRAGTSDAYTIIQLGREKYSTSVAEKSTGNPEWREECAFELPPEPAACPGLLLTVMHRALVGMDRFLGQALVPLEPGLQQGRAPEERWHKLHSKAGKKEKERGEILVCIQFTRNNITASMFDLSMKDKPRSPFGKLKDKVKGKKKYDLESASAIIPSSMGGLDMEDDYDIGGKKSKVKGFFLKNKLRKSSLTQSNTSLGSDSTISSASLGLASNVAEVSRSPSRHSSVSMERSVKDLLPSPKLTHKRAFSDDVSQVSPVLEPKAIQSLKPKNDPVSHSSLCINGSHVYSDEPAPRSPVCVPQGSSVPKRHEEGSGFAPLHPEPQEVPWGVSSFERTQQREEPRFIPSPPSLALQEELRVSTKAVTLSNHLGRARMEESSRMESKPSQAAAPMVSTDTAKDKQAEDTKKEDKKAKGGLFHHKSDTGSKGQGEKGASSHGSSMHTAGEERSKSSSWFGSKESPQKPSPHPVKPISAAGQELSSERKQQHRSSLTAALSNGLEKLRTVTTSSVQPVAPSSHPQKPEPNKLKDSTVLDQSAKYYHLTHDELIELLLQKEKELSKKEEHIHELENYIDQLLVRIMEQSPTLLQIPLGEDKTK</sequence>
<evidence type="ECO:0000256" key="4">
    <source>
        <dbReference type="ARBA" id="ARBA00022753"/>
    </source>
</evidence>
<dbReference type="AlphaFoldDB" id="A0A8V5GAU5"/>
<dbReference type="Proteomes" id="UP000694405">
    <property type="component" value="Chromosome 7"/>
</dbReference>
<dbReference type="GO" id="GO:0045335">
    <property type="term" value="C:phagocytic vesicle"/>
    <property type="evidence" value="ECO:0007669"/>
    <property type="project" value="TreeGrafter"/>
</dbReference>
<keyword evidence="5" id="KW-0653">Protein transport</keyword>
<dbReference type="GO" id="GO:0015031">
    <property type="term" value="P:protein transport"/>
    <property type="evidence" value="ECO:0007669"/>
    <property type="project" value="UniProtKB-KW"/>
</dbReference>
<keyword evidence="6" id="KW-0175">Coiled coil</keyword>
<dbReference type="FunFam" id="1.20.5.2440:FF:000004">
    <property type="entry name" value="rab11 family-interacting protein 5 isoform X2"/>
    <property type="match status" value="1"/>
</dbReference>
<evidence type="ECO:0000256" key="5">
    <source>
        <dbReference type="ARBA" id="ARBA00022927"/>
    </source>
</evidence>
<evidence type="ECO:0000256" key="2">
    <source>
        <dbReference type="ARBA" id="ARBA00022448"/>
    </source>
</evidence>
<dbReference type="FunFam" id="2.60.40.150:FF:000070">
    <property type="entry name" value="rab11 family-interacting protein 2 isoform X1"/>
    <property type="match status" value="1"/>
</dbReference>
<evidence type="ECO:0000313" key="9">
    <source>
        <dbReference type="Proteomes" id="UP000694405"/>
    </source>
</evidence>
<dbReference type="InterPro" id="IPR035892">
    <property type="entry name" value="C2_domain_sf"/>
</dbReference>
<dbReference type="Pfam" id="PF00168">
    <property type="entry name" value="C2"/>
    <property type="match status" value="1"/>
</dbReference>
<protein>
    <submittedName>
        <fullName evidence="8">Uncharacterized protein</fullName>
    </submittedName>
</protein>
<dbReference type="GO" id="GO:0030141">
    <property type="term" value="C:secretory granule"/>
    <property type="evidence" value="ECO:0007669"/>
    <property type="project" value="TreeGrafter"/>
</dbReference>
<feature type="region of interest" description="Disordered" evidence="7">
    <location>
        <begin position="370"/>
        <end position="389"/>
    </location>
</feature>
<dbReference type="Gene3D" id="2.60.40.150">
    <property type="entry name" value="C2 domain"/>
    <property type="match status" value="1"/>
</dbReference>
<feature type="compositionally biased region" description="Basic and acidic residues" evidence="7">
    <location>
        <begin position="434"/>
        <end position="450"/>
    </location>
</feature>
<dbReference type="SUPFAM" id="SSF144270">
    <property type="entry name" value="Eferin C-derminal domain-like"/>
    <property type="match status" value="1"/>
</dbReference>
<keyword evidence="4" id="KW-0967">Endosome</keyword>
<feature type="region of interest" description="Disordered" evidence="7">
    <location>
        <begin position="401"/>
        <end position="565"/>
    </location>
</feature>
<dbReference type="InterPro" id="IPR000008">
    <property type="entry name" value="C2_dom"/>
</dbReference>
<keyword evidence="9" id="KW-1185">Reference proteome</keyword>
<keyword evidence="2" id="KW-0813">Transport</keyword>
<dbReference type="PROSITE" id="PS51511">
    <property type="entry name" value="FIP_RBD"/>
    <property type="match status" value="1"/>
</dbReference>
<dbReference type="InterPro" id="IPR019018">
    <property type="entry name" value="Rab-bd_FIP-RBD"/>
</dbReference>
<organism evidence="8 9">
    <name type="scientific">Melopsittacus undulatus</name>
    <name type="common">Budgerigar</name>
    <name type="synonym">Psittacus undulatus</name>
    <dbReference type="NCBI Taxonomy" id="13146"/>
    <lineage>
        <taxon>Eukaryota</taxon>
        <taxon>Metazoa</taxon>
        <taxon>Chordata</taxon>
        <taxon>Craniata</taxon>
        <taxon>Vertebrata</taxon>
        <taxon>Euteleostomi</taxon>
        <taxon>Archelosauria</taxon>
        <taxon>Archosauria</taxon>
        <taxon>Dinosauria</taxon>
        <taxon>Saurischia</taxon>
        <taxon>Theropoda</taxon>
        <taxon>Coelurosauria</taxon>
        <taxon>Aves</taxon>
        <taxon>Neognathae</taxon>
        <taxon>Neoaves</taxon>
        <taxon>Telluraves</taxon>
        <taxon>Australaves</taxon>
        <taxon>Psittaciformes</taxon>
        <taxon>Psittaculidae</taxon>
        <taxon>Melopsittacus</taxon>
    </lineage>
</organism>
<evidence type="ECO:0000313" key="8">
    <source>
        <dbReference type="Ensembl" id="ENSMUNP00000026376.1"/>
    </source>
</evidence>
<reference evidence="8" key="2">
    <citation type="submission" date="2025-08" db="UniProtKB">
        <authorList>
            <consortium name="Ensembl"/>
        </authorList>
    </citation>
    <scope>IDENTIFICATION</scope>
</reference>
<dbReference type="InterPro" id="IPR037245">
    <property type="entry name" value="FIP-RBD_C_sf"/>
</dbReference>
<reference evidence="8" key="1">
    <citation type="submission" date="2020-03" db="EMBL/GenBank/DDBJ databases">
        <title>Melopsittacus undulatus (budgerigar) genome, bMelUnd1, maternal haplotype with Z.</title>
        <authorList>
            <person name="Gedman G."/>
            <person name="Mountcastle J."/>
            <person name="Haase B."/>
            <person name="Formenti G."/>
            <person name="Wright T."/>
            <person name="Apodaca J."/>
            <person name="Pelan S."/>
            <person name="Chow W."/>
            <person name="Rhie A."/>
            <person name="Howe K."/>
            <person name="Fedrigo O."/>
            <person name="Jarvis E.D."/>
        </authorList>
    </citation>
    <scope>NUCLEOTIDE SEQUENCE [LARGE SCALE GENOMIC DNA]</scope>
</reference>
<comment type="subcellular location">
    <subcellularLocation>
        <location evidence="1">Recycling endosome</location>
    </subcellularLocation>
</comment>
<dbReference type="PANTHER" id="PTHR15746">
    <property type="entry name" value="RAB11-RELATED"/>
    <property type="match status" value="1"/>
</dbReference>
<proteinExistence type="predicted"/>